<dbReference type="RefSeq" id="WP_021103412.1">
    <property type="nucleotide sequence ID" value="NZ_LT906441.1"/>
</dbReference>
<comment type="similarity">
    <text evidence="8">Belongs to the ATPase delta chain family.</text>
</comment>
<accession>A0A239WQN9</accession>
<dbReference type="Pfam" id="PF00213">
    <property type="entry name" value="OSCP"/>
    <property type="match status" value="1"/>
</dbReference>
<evidence type="ECO:0000256" key="4">
    <source>
        <dbReference type="ARBA" id="ARBA00023065"/>
    </source>
</evidence>
<dbReference type="HAMAP" id="MF_01416">
    <property type="entry name" value="ATP_synth_delta_bact"/>
    <property type="match status" value="1"/>
</dbReference>
<dbReference type="GO" id="GO:0046933">
    <property type="term" value="F:proton-transporting ATP synthase activity, rotational mechanism"/>
    <property type="evidence" value="ECO:0007669"/>
    <property type="project" value="UniProtKB-UniRule"/>
</dbReference>
<dbReference type="PRINTS" id="PR00125">
    <property type="entry name" value="ATPASEDELTA"/>
</dbReference>
<evidence type="ECO:0000313" key="9">
    <source>
        <dbReference type="EMBL" id="SNV36712.1"/>
    </source>
</evidence>
<keyword evidence="3 8" id="KW-0375">Hydrogen ion transport</keyword>
<evidence type="ECO:0000256" key="8">
    <source>
        <dbReference type="HAMAP-Rule" id="MF_01416"/>
    </source>
</evidence>
<proteinExistence type="inferred from homology"/>
<comment type="function">
    <text evidence="8">F(1)F(0) ATP synthase produces ATP from ADP in the presence of a proton or sodium gradient. F-type ATPases consist of two structural domains, F(1) containing the extramembraneous catalytic core and F(0) containing the membrane proton channel, linked together by a central stalk and a peripheral stalk. During catalysis, ATP synthesis in the catalytic domain of F(1) is coupled via a rotary mechanism of the central stalk subunits to proton translocation.</text>
</comment>
<dbReference type="AlphaFoldDB" id="A0A239WQN9"/>
<dbReference type="PROSITE" id="PS00389">
    <property type="entry name" value="ATPASE_DELTA"/>
    <property type="match status" value="1"/>
</dbReference>
<keyword evidence="8" id="KW-1003">Cell membrane</keyword>
<dbReference type="EMBL" id="LT906441">
    <property type="protein sequence ID" value="SNV36712.1"/>
    <property type="molecule type" value="Genomic_DNA"/>
</dbReference>
<evidence type="ECO:0000256" key="7">
    <source>
        <dbReference type="ARBA" id="ARBA00023310"/>
    </source>
</evidence>
<dbReference type="InterPro" id="IPR000711">
    <property type="entry name" value="ATPase_OSCP/dsu"/>
</dbReference>
<dbReference type="GO" id="GO:0005886">
    <property type="term" value="C:plasma membrane"/>
    <property type="evidence" value="ECO:0007669"/>
    <property type="project" value="UniProtKB-SubCell"/>
</dbReference>
<evidence type="ECO:0000256" key="3">
    <source>
        <dbReference type="ARBA" id="ARBA00022781"/>
    </source>
</evidence>
<gene>
    <name evidence="8 9" type="primary">atpH</name>
    <name evidence="9" type="ORF">SAMEA4412665_01398</name>
</gene>
<dbReference type="NCBIfam" id="NF009967">
    <property type="entry name" value="PRK13430.1"/>
    <property type="match status" value="1"/>
</dbReference>
<evidence type="ECO:0000313" key="10">
    <source>
        <dbReference type="Proteomes" id="UP000215332"/>
    </source>
</evidence>
<keyword evidence="2 8" id="KW-0813">Transport</keyword>
<comment type="function">
    <text evidence="8">This protein is part of the stalk that links CF(0) to CF(1). It either transmits conformational changes from CF(0) to CF(1) or is implicated in proton conduction.</text>
</comment>
<keyword evidence="4 8" id="KW-0406">Ion transport</keyword>
<comment type="subcellular location">
    <subcellularLocation>
        <location evidence="8">Cell membrane</location>
        <topology evidence="8">Peripheral membrane protein</topology>
    </subcellularLocation>
    <subcellularLocation>
        <location evidence="1">Membrane</location>
    </subcellularLocation>
</comment>
<reference evidence="9 10" key="1">
    <citation type="submission" date="2017-06" db="EMBL/GenBank/DDBJ databases">
        <authorList>
            <consortium name="Pathogen Informatics"/>
        </authorList>
    </citation>
    <scope>NUCLEOTIDE SEQUENCE [LARGE SCALE GENOMIC DNA]</scope>
    <source>
        <strain evidence="9 10">NCTC11865</strain>
    </source>
</reference>
<dbReference type="GO" id="GO:0045259">
    <property type="term" value="C:proton-transporting ATP synthase complex"/>
    <property type="evidence" value="ECO:0007669"/>
    <property type="project" value="UniProtKB-KW"/>
</dbReference>
<sequence length="263" mass="29364">MTSPRILLQNLDDLVDDSEASSDRAKELFSVVDLCDSHSELRRAISDPGTSVEARQSLVHHLLDGKVSTQTCDIVKQAVSRRWIRMSAMPDALEMLAVRSVLVEAQEQGHLDDVEEELFRLRQVILGDVELQDALNRRARPVADRQDLVNHLLDGRAQPQSILLARRAVVARTASMLTTLSTYMEQAVAVRERTLAVVTTATQLSDDQRRRIHEQVERITGREVVMHEIVDPNVLGGARVEVGNEVIDGTVASRLDQARRKLG</sequence>
<protein>
    <recommendedName>
        <fullName evidence="8">ATP synthase subunit delta</fullName>
    </recommendedName>
    <alternativeName>
        <fullName evidence="8">ATP synthase F(1) sector subunit delta</fullName>
    </alternativeName>
    <alternativeName>
        <fullName evidence="8">F-type ATPase subunit delta</fullName>
        <shortName evidence="8">F-ATPase subunit delta</shortName>
    </alternativeName>
</protein>
<organism evidence="9 10">
    <name type="scientific">Cutibacterium granulosum</name>
    <dbReference type="NCBI Taxonomy" id="33011"/>
    <lineage>
        <taxon>Bacteria</taxon>
        <taxon>Bacillati</taxon>
        <taxon>Actinomycetota</taxon>
        <taxon>Actinomycetes</taxon>
        <taxon>Propionibacteriales</taxon>
        <taxon>Propionibacteriaceae</taxon>
        <taxon>Cutibacterium</taxon>
    </lineage>
</organism>
<keyword evidence="7 8" id="KW-0066">ATP synthesis</keyword>
<dbReference type="InterPro" id="IPR020781">
    <property type="entry name" value="ATPase_OSCP/d_CS"/>
</dbReference>
<dbReference type="Proteomes" id="UP000215332">
    <property type="component" value="Chromosome 1"/>
</dbReference>
<dbReference type="eggNOG" id="COG0712">
    <property type="taxonomic scope" value="Bacteria"/>
</dbReference>
<evidence type="ECO:0000256" key="2">
    <source>
        <dbReference type="ARBA" id="ARBA00022448"/>
    </source>
</evidence>
<name>A0A239WQN9_9ACTN</name>
<keyword evidence="6 8" id="KW-0139">CF(1)</keyword>
<dbReference type="KEGG" id="cgrn:4412665_01398"/>
<evidence type="ECO:0000256" key="6">
    <source>
        <dbReference type="ARBA" id="ARBA00023196"/>
    </source>
</evidence>
<evidence type="ECO:0000256" key="5">
    <source>
        <dbReference type="ARBA" id="ARBA00023136"/>
    </source>
</evidence>
<evidence type="ECO:0000256" key="1">
    <source>
        <dbReference type="ARBA" id="ARBA00004370"/>
    </source>
</evidence>
<dbReference type="PANTHER" id="PTHR11910">
    <property type="entry name" value="ATP SYNTHASE DELTA CHAIN"/>
    <property type="match status" value="1"/>
</dbReference>
<keyword evidence="5 8" id="KW-0472">Membrane</keyword>